<feature type="compositionally biased region" description="Low complexity" evidence="2">
    <location>
        <begin position="104"/>
        <end position="121"/>
    </location>
</feature>
<dbReference type="InterPro" id="IPR007608">
    <property type="entry name" value="Senescence_reg_S40"/>
</dbReference>
<evidence type="ECO:0008006" key="4">
    <source>
        <dbReference type="Google" id="ProtNLM"/>
    </source>
</evidence>
<feature type="compositionally biased region" description="Polar residues" evidence="2">
    <location>
        <begin position="88"/>
        <end position="103"/>
    </location>
</feature>
<organism evidence="3">
    <name type="scientific">Anthurium amnicola</name>
    <dbReference type="NCBI Taxonomy" id="1678845"/>
    <lineage>
        <taxon>Eukaryota</taxon>
        <taxon>Viridiplantae</taxon>
        <taxon>Streptophyta</taxon>
        <taxon>Embryophyta</taxon>
        <taxon>Tracheophyta</taxon>
        <taxon>Spermatophyta</taxon>
        <taxon>Magnoliopsida</taxon>
        <taxon>Liliopsida</taxon>
        <taxon>Araceae</taxon>
        <taxon>Pothoideae</taxon>
        <taxon>Potheae</taxon>
        <taxon>Anthurium</taxon>
    </lineage>
</organism>
<dbReference type="PANTHER" id="PTHR33083:SF123">
    <property type="entry name" value="EXPRESSED PROTEIN"/>
    <property type="match status" value="1"/>
</dbReference>
<dbReference type="Pfam" id="PF04520">
    <property type="entry name" value="Senescence_reg"/>
    <property type="match status" value="1"/>
</dbReference>
<dbReference type="AlphaFoldDB" id="A0A1D1Z1B9"/>
<dbReference type="PANTHER" id="PTHR33083">
    <property type="entry name" value="EXPRESSED PROTEIN"/>
    <property type="match status" value="1"/>
</dbReference>
<protein>
    <recommendedName>
        <fullName evidence="4">Senescence regulator S40</fullName>
    </recommendedName>
</protein>
<name>A0A1D1Z1B9_9ARAE</name>
<dbReference type="EMBL" id="GDJX01007249">
    <property type="protein sequence ID" value="JAT60687.1"/>
    <property type="molecule type" value="Transcribed_RNA"/>
</dbReference>
<feature type="region of interest" description="Disordered" evidence="2">
    <location>
        <begin position="43"/>
        <end position="67"/>
    </location>
</feature>
<evidence type="ECO:0000313" key="3">
    <source>
        <dbReference type="EMBL" id="JAT60687.1"/>
    </source>
</evidence>
<sequence length="283" mass="30312">PLPPPLTRNPNQKLSLSLMASLPSSFHGRKGFSSVRFLGVLKQPSSLSSPNPICSSGRRKHDDGDGDLLLELDERDVFWSPASYSDLSDSYSPVGSAGPNSPLSTASTCRSAASSLSPSGSYPHPRHHRDSRGRHCTPERFGLSAALAAEEELGPLVQQRKPSLDPSASATSAAHAVPPVAGTGWDGYPSGPGKVFGQSAPVNVPVWPRKGPRRGESRLGKADDWVEEREWDGDDGEMVPPHLIVARSNAVTFSVFEGVGRTLKGRDLSRVRNAVFRKTGFLD</sequence>
<gene>
    <name evidence="3" type="ORF">g.95941</name>
</gene>
<dbReference type="GO" id="GO:0010150">
    <property type="term" value="P:leaf senescence"/>
    <property type="evidence" value="ECO:0007669"/>
    <property type="project" value="UniProtKB-ARBA"/>
</dbReference>
<feature type="compositionally biased region" description="Low complexity" evidence="2">
    <location>
        <begin position="44"/>
        <end position="56"/>
    </location>
</feature>
<feature type="non-terminal residue" evidence="3">
    <location>
        <position position="1"/>
    </location>
</feature>
<feature type="region of interest" description="Disordered" evidence="2">
    <location>
        <begin position="88"/>
        <end position="137"/>
    </location>
</feature>
<accession>A0A1D1Z1B9</accession>
<reference evidence="3" key="1">
    <citation type="submission" date="2015-07" db="EMBL/GenBank/DDBJ databases">
        <title>Transcriptome Assembly of Anthurium amnicola.</title>
        <authorList>
            <person name="Suzuki J."/>
        </authorList>
    </citation>
    <scope>NUCLEOTIDE SEQUENCE</scope>
</reference>
<feature type="compositionally biased region" description="Basic residues" evidence="2">
    <location>
        <begin position="124"/>
        <end position="135"/>
    </location>
</feature>
<proteinExistence type="inferred from homology"/>
<evidence type="ECO:0000256" key="1">
    <source>
        <dbReference type="ARBA" id="ARBA00034773"/>
    </source>
</evidence>
<evidence type="ECO:0000256" key="2">
    <source>
        <dbReference type="SAM" id="MobiDB-lite"/>
    </source>
</evidence>
<comment type="similarity">
    <text evidence="1">Belongs to the senescence regulator S40 family.</text>
</comment>